<dbReference type="CDD" id="cd04301">
    <property type="entry name" value="NAT_SF"/>
    <property type="match status" value="1"/>
</dbReference>
<dbReference type="Proteomes" id="UP001065265">
    <property type="component" value="Chromosome"/>
</dbReference>
<dbReference type="InterPro" id="IPR052564">
    <property type="entry name" value="N-acetyltrans/Recomb-assoc"/>
</dbReference>
<organism evidence="3 4">
    <name type="scientific">Qipengyuania spongiae</name>
    <dbReference type="NCBI Taxonomy" id="2909673"/>
    <lineage>
        <taxon>Bacteria</taxon>
        <taxon>Pseudomonadati</taxon>
        <taxon>Pseudomonadota</taxon>
        <taxon>Alphaproteobacteria</taxon>
        <taxon>Sphingomonadales</taxon>
        <taxon>Erythrobacteraceae</taxon>
        <taxon>Qipengyuania</taxon>
    </lineage>
</organism>
<feature type="domain" description="N-acetyltransferase" evidence="2">
    <location>
        <begin position="3"/>
        <end position="159"/>
    </location>
</feature>
<dbReference type="SUPFAM" id="SSF55729">
    <property type="entry name" value="Acyl-CoA N-acyltransferases (Nat)"/>
    <property type="match status" value="1"/>
</dbReference>
<sequence>MTCRIRRFETADAEALAELARAAILKIGARAYSPAQVAAWCSGQMTAERFRERAAAGEMILVAVGEAERPVAYTLLEPDGHLDQLYCHPDHTRRGLADRLLADAELLAIERTCPPCVHAGGLYHASSTQLCHRARQQNRADPQLRDGENHQMNSILSTR</sequence>
<accession>A0ABY5T0A6</accession>
<dbReference type="EC" id="2.3.1.-" evidence="3"/>
<dbReference type="InterPro" id="IPR016181">
    <property type="entry name" value="Acyl_CoA_acyltransferase"/>
</dbReference>
<keyword evidence="4" id="KW-1185">Reference proteome</keyword>
<feature type="region of interest" description="Disordered" evidence="1">
    <location>
        <begin position="134"/>
        <end position="159"/>
    </location>
</feature>
<reference evidence="3" key="1">
    <citation type="submission" date="2022-02" db="EMBL/GenBank/DDBJ databases">
        <title>Qipengyuania spongiae sp. nov., isolated from marine sponge.</title>
        <authorList>
            <person name="Li Z."/>
            <person name="Zhang M."/>
        </authorList>
    </citation>
    <scope>NUCLEOTIDE SEQUENCE</scope>
    <source>
        <strain evidence="3">PHS-Z21</strain>
    </source>
</reference>
<proteinExistence type="predicted"/>
<evidence type="ECO:0000259" key="2">
    <source>
        <dbReference type="PROSITE" id="PS51186"/>
    </source>
</evidence>
<evidence type="ECO:0000313" key="3">
    <source>
        <dbReference type="EMBL" id="UVI38793.1"/>
    </source>
</evidence>
<name>A0ABY5T0A6_9SPHN</name>
<keyword evidence="3" id="KW-0012">Acyltransferase</keyword>
<evidence type="ECO:0000313" key="4">
    <source>
        <dbReference type="Proteomes" id="UP001065265"/>
    </source>
</evidence>
<dbReference type="RefSeq" id="WP_265557971.1">
    <property type="nucleotide sequence ID" value="NZ_CP092471.1"/>
</dbReference>
<dbReference type="PANTHER" id="PTHR43451:SF1">
    <property type="entry name" value="ACETYLTRANSFERASE"/>
    <property type="match status" value="1"/>
</dbReference>
<dbReference type="Gene3D" id="3.40.630.30">
    <property type="match status" value="1"/>
</dbReference>
<protein>
    <submittedName>
        <fullName evidence="3">GNAT family N-acetyltransferase</fullName>
        <ecNumber evidence="3">2.3.1.-</ecNumber>
    </submittedName>
</protein>
<dbReference type="GO" id="GO:0016746">
    <property type="term" value="F:acyltransferase activity"/>
    <property type="evidence" value="ECO:0007669"/>
    <property type="project" value="UniProtKB-KW"/>
</dbReference>
<dbReference type="PROSITE" id="PS51186">
    <property type="entry name" value="GNAT"/>
    <property type="match status" value="1"/>
</dbReference>
<dbReference type="InterPro" id="IPR000182">
    <property type="entry name" value="GNAT_dom"/>
</dbReference>
<keyword evidence="3" id="KW-0808">Transferase</keyword>
<dbReference type="EMBL" id="CP092471">
    <property type="protein sequence ID" value="UVI38793.1"/>
    <property type="molecule type" value="Genomic_DNA"/>
</dbReference>
<feature type="compositionally biased region" description="Polar residues" evidence="1">
    <location>
        <begin position="150"/>
        <end position="159"/>
    </location>
</feature>
<evidence type="ECO:0000256" key="1">
    <source>
        <dbReference type="SAM" id="MobiDB-lite"/>
    </source>
</evidence>
<dbReference type="Pfam" id="PF13673">
    <property type="entry name" value="Acetyltransf_10"/>
    <property type="match status" value="1"/>
</dbReference>
<dbReference type="PANTHER" id="PTHR43451">
    <property type="entry name" value="ACETYLTRANSFERASE (GNAT) FAMILY PROTEIN"/>
    <property type="match status" value="1"/>
</dbReference>
<gene>
    <name evidence="3" type="ORF">L1F33_11130</name>
</gene>